<comment type="caution">
    <text evidence="2">The sequence shown here is derived from an EMBL/GenBank/DDBJ whole genome shotgun (WGS) entry which is preliminary data.</text>
</comment>
<feature type="transmembrane region" description="Helical" evidence="1">
    <location>
        <begin position="99"/>
        <end position="118"/>
    </location>
</feature>
<dbReference type="Proteomes" id="UP000250186">
    <property type="component" value="Unassembled WGS sequence"/>
</dbReference>
<feature type="transmembrane region" description="Helical" evidence="1">
    <location>
        <begin position="186"/>
        <end position="204"/>
    </location>
</feature>
<dbReference type="SUPFAM" id="SSF103473">
    <property type="entry name" value="MFS general substrate transporter"/>
    <property type="match status" value="1"/>
</dbReference>
<feature type="transmembrane region" description="Helical" evidence="1">
    <location>
        <begin position="21"/>
        <end position="49"/>
    </location>
</feature>
<keyword evidence="1" id="KW-1133">Transmembrane helix</keyword>
<dbReference type="PANTHER" id="PTHR23537:SF1">
    <property type="entry name" value="SUGAR TRANSPORTER"/>
    <property type="match status" value="1"/>
</dbReference>
<keyword evidence="1" id="KW-0472">Membrane</keyword>
<evidence type="ECO:0008006" key="4">
    <source>
        <dbReference type="Google" id="ProtNLM"/>
    </source>
</evidence>
<dbReference type="InterPro" id="IPR036259">
    <property type="entry name" value="MFS_trans_sf"/>
</dbReference>
<feature type="transmembrane region" description="Helical" evidence="1">
    <location>
        <begin position="376"/>
        <end position="397"/>
    </location>
</feature>
<dbReference type="PANTHER" id="PTHR23537">
    <property type="match status" value="1"/>
</dbReference>
<organism evidence="2 3">
    <name type="scientific">Lonsdalea populi</name>
    <dbReference type="NCBI Taxonomy" id="1172565"/>
    <lineage>
        <taxon>Bacteria</taxon>
        <taxon>Pseudomonadati</taxon>
        <taxon>Pseudomonadota</taxon>
        <taxon>Gammaproteobacteria</taxon>
        <taxon>Enterobacterales</taxon>
        <taxon>Pectobacteriaceae</taxon>
        <taxon>Lonsdalea</taxon>
    </lineage>
</organism>
<keyword evidence="1" id="KW-0812">Transmembrane</keyword>
<reference evidence="2 3" key="1">
    <citation type="submission" date="2016-02" db="EMBL/GenBank/DDBJ databases">
        <title>Species-wide whole genome sequencing reveals diversity, host range in Lonsdalea quercina.</title>
        <authorList>
            <person name="Li Y."/>
        </authorList>
    </citation>
    <scope>NUCLEOTIDE SEQUENCE [LARGE SCALE GENOMIC DNA]</scope>
    <source>
        <strain evidence="2 3">CFCC 12721</strain>
    </source>
</reference>
<dbReference type="EMBL" id="LUSW01000022">
    <property type="protein sequence ID" value="RAT33450.1"/>
    <property type="molecule type" value="Genomic_DNA"/>
</dbReference>
<feature type="transmembrane region" description="Helical" evidence="1">
    <location>
        <begin position="348"/>
        <end position="370"/>
    </location>
</feature>
<feature type="transmembrane region" description="Helical" evidence="1">
    <location>
        <begin position="155"/>
        <end position="174"/>
    </location>
</feature>
<dbReference type="InterPro" id="IPR010645">
    <property type="entry name" value="MFS_4"/>
</dbReference>
<accession>A0ABX9ENJ8</accession>
<sequence length="402" mass="42945">MALASFHLIFGKRKLSHVRHFQPFLSSVRTALFGMMILALGMGIGRFLFTPMLPVMLSENLFTFNQLSYLASANYAGYLAGSLLFTFSRLIPPARTRATLFATAITTAALTFAMALTTHFPLTLVIRFAAGVASAGTMIFGSLNMMRLTHNFGAIAALYAGVGVGIILGNEYVVAGQRYALDAETLWGGAGLLSTLLLLGMWLLTPQRSTASVGVAPTPVKQENILWWQLALLYGLAGFGYIIIATYLPLMAKTLAFPLLASHLWSLVGLGIVPGCFIWLWAASRWGTLQCLTANLFLQGVCVLMTLLSDSPMLLIISSLGFGATFMGTTSLVMPLAKRIRVPRHINLLGLVTLTYGIGQIAGPLLANALKSSPHAVVSAIVCGAVSLFIASGISCFTTGNR</sequence>
<dbReference type="CDD" id="cd06180">
    <property type="entry name" value="MFS_YjiJ"/>
    <property type="match status" value="1"/>
</dbReference>
<name>A0ABX9ENJ8_9GAMM</name>
<keyword evidence="3" id="KW-1185">Reference proteome</keyword>
<feature type="transmembrane region" description="Helical" evidence="1">
    <location>
        <begin position="260"/>
        <end position="282"/>
    </location>
</feature>
<dbReference type="Pfam" id="PF06779">
    <property type="entry name" value="MFS_4"/>
    <property type="match status" value="1"/>
</dbReference>
<feature type="transmembrane region" description="Helical" evidence="1">
    <location>
        <begin position="69"/>
        <end position="87"/>
    </location>
</feature>
<protein>
    <recommendedName>
        <fullName evidence="4">MFS transporter</fullName>
    </recommendedName>
</protein>
<feature type="transmembrane region" description="Helical" evidence="1">
    <location>
        <begin position="225"/>
        <end position="248"/>
    </location>
</feature>
<dbReference type="Gene3D" id="1.20.1250.20">
    <property type="entry name" value="MFS general substrate transporter like domains"/>
    <property type="match status" value="1"/>
</dbReference>
<feature type="transmembrane region" description="Helical" evidence="1">
    <location>
        <begin position="289"/>
        <end position="308"/>
    </location>
</feature>
<gene>
    <name evidence="2" type="ORF">AU492_10700</name>
</gene>
<proteinExistence type="predicted"/>
<evidence type="ECO:0000256" key="1">
    <source>
        <dbReference type="SAM" id="Phobius"/>
    </source>
</evidence>
<evidence type="ECO:0000313" key="2">
    <source>
        <dbReference type="EMBL" id="RAT33450.1"/>
    </source>
</evidence>
<feature type="transmembrane region" description="Helical" evidence="1">
    <location>
        <begin position="314"/>
        <end position="336"/>
    </location>
</feature>
<feature type="transmembrane region" description="Helical" evidence="1">
    <location>
        <begin position="124"/>
        <end position="143"/>
    </location>
</feature>
<evidence type="ECO:0000313" key="3">
    <source>
        <dbReference type="Proteomes" id="UP000250186"/>
    </source>
</evidence>